<dbReference type="PANTHER" id="PTHR34220:SF7">
    <property type="entry name" value="SENSOR HISTIDINE KINASE YPDA"/>
    <property type="match status" value="1"/>
</dbReference>
<evidence type="ECO:0000313" key="4">
    <source>
        <dbReference type="Proteomes" id="UP001519887"/>
    </source>
</evidence>
<dbReference type="Pfam" id="PF06580">
    <property type="entry name" value="His_kinase"/>
    <property type="match status" value="1"/>
</dbReference>
<dbReference type="InterPro" id="IPR003594">
    <property type="entry name" value="HATPase_dom"/>
</dbReference>
<dbReference type="InterPro" id="IPR010559">
    <property type="entry name" value="Sig_transdc_His_kin_internal"/>
</dbReference>
<keyword evidence="4" id="KW-1185">Reference proteome</keyword>
<protein>
    <submittedName>
        <fullName evidence="3">Sensor histidine kinase</fullName>
    </submittedName>
</protein>
<keyword evidence="3" id="KW-0808">Transferase</keyword>
<name>A0ABS7CF62_9BACL</name>
<gene>
    <name evidence="3" type="ORF">K0U00_36345</name>
</gene>
<feature type="domain" description="Signal transduction histidine kinase internal region" evidence="2">
    <location>
        <begin position="52"/>
        <end position="129"/>
    </location>
</feature>
<evidence type="ECO:0000313" key="3">
    <source>
        <dbReference type="EMBL" id="MBW7459543.1"/>
    </source>
</evidence>
<keyword evidence="3" id="KW-0418">Kinase</keyword>
<evidence type="ECO:0000259" key="2">
    <source>
        <dbReference type="Pfam" id="PF06580"/>
    </source>
</evidence>
<organism evidence="3 4">
    <name type="scientific">Paenibacillus sepulcri</name>
    <dbReference type="NCBI Taxonomy" id="359917"/>
    <lineage>
        <taxon>Bacteria</taxon>
        <taxon>Bacillati</taxon>
        <taxon>Bacillota</taxon>
        <taxon>Bacilli</taxon>
        <taxon>Bacillales</taxon>
        <taxon>Paenibacillaceae</taxon>
        <taxon>Paenibacillus</taxon>
    </lineage>
</organism>
<evidence type="ECO:0000259" key="1">
    <source>
        <dbReference type="Pfam" id="PF02518"/>
    </source>
</evidence>
<reference evidence="3 4" key="1">
    <citation type="submission" date="2021-07" db="EMBL/GenBank/DDBJ databases">
        <title>Paenibacillus radiodurans sp. nov., isolated from the southeastern edge of Tengger Desert.</title>
        <authorList>
            <person name="Zhang G."/>
        </authorList>
    </citation>
    <scope>NUCLEOTIDE SEQUENCE [LARGE SCALE GENOMIC DNA]</scope>
    <source>
        <strain evidence="3 4">CCM 7311</strain>
    </source>
</reference>
<proteinExistence type="predicted"/>
<dbReference type="Pfam" id="PF02518">
    <property type="entry name" value="HATPase_c"/>
    <property type="match status" value="1"/>
</dbReference>
<feature type="non-terminal residue" evidence="3">
    <location>
        <position position="1"/>
    </location>
</feature>
<dbReference type="InterPro" id="IPR050640">
    <property type="entry name" value="Bact_2-comp_sensor_kinase"/>
</dbReference>
<dbReference type="SUPFAM" id="SSF55874">
    <property type="entry name" value="ATPase domain of HSP90 chaperone/DNA topoisomerase II/histidine kinase"/>
    <property type="match status" value="1"/>
</dbReference>
<dbReference type="Gene3D" id="3.30.565.10">
    <property type="entry name" value="Histidine kinase-like ATPase, C-terminal domain"/>
    <property type="match status" value="1"/>
</dbReference>
<dbReference type="GO" id="GO:0016301">
    <property type="term" value="F:kinase activity"/>
    <property type="evidence" value="ECO:0007669"/>
    <property type="project" value="UniProtKB-KW"/>
</dbReference>
<dbReference type="InterPro" id="IPR036890">
    <property type="entry name" value="HATPase_C_sf"/>
</dbReference>
<dbReference type="PANTHER" id="PTHR34220">
    <property type="entry name" value="SENSOR HISTIDINE KINASE YPDA"/>
    <property type="match status" value="1"/>
</dbReference>
<dbReference type="EMBL" id="JAHZIK010001698">
    <property type="protein sequence ID" value="MBW7459543.1"/>
    <property type="molecule type" value="Genomic_DNA"/>
</dbReference>
<accession>A0ABS7CF62</accession>
<feature type="domain" description="Histidine kinase/HSP90-like ATPase" evidence="1">
    <location>
        <begin position="144"/>
        <end position="257"/>
    </location>
</feature>
<comment type="caution">
    <text evidence="3">The sequence shown here is derived from an EMBL/GenBank/DDBJ whole genome shotgun (WGS) entry which is preliminary data.</text>
</comment>
<dbReference type="Proteomes" id="UP001519887">
    <property type="component" value="Unassembled WGS sequence"/>
</dbReference>
<sequence length="275" mass="31475">MNRIGRQAVHPVKMRFTSREISLLYANYNQMVNQLKTLIKRLSEQQISVQRAQLVALKAQFRPHFLYNSLNLIYWTIEDGRAEEAQEMTLALSDLLRYSIHPTSDMVMLRDDLDQLERYLFLQRSRYGRVLQVNVEVEEGLEEQRVLRLMLQPLVENAIRHGLEQKEQGDWRIRVCICRKGDRLLCAVEDNGTGLDADAMKRLEIRVRQNQMPEGKDGGIGLSNLHSQLQSFFGEPYGLRLFASPLGGLGVILSLPLDKAKPASVWSDLLGGDGR</sequence>